<protein>
    <submittedName>
        <fullName evidence="1">Uncharacterized protein</fullName>
    </submittedName>
</protein>
<evidence type="ECO:0000313" key="1">
    <source>
        <dbReference type="EMBL" id="GJJ10605.1"/>
    </source>
</evidence>
<comment type="caution">
    <text evidence="1">The sequence shown here is derived from an EMBL/GenBank/DDBJ whole genome shotgun (WGS) entry which is preliminary data.</text>
</comment>
<reference evidence="1" key="1">
    <citation type="submission" date="2021-10" db="EMBL/GenBank/DDBJ databases">
        <title>De novo Genome Assembly of Clathrus columnatus (Basidiomycota, Fungi) Using Illumina and Nanopore Sequence Data.</title>
        <authorList>
            <person name="Ogiso-Tanaka E."/>
            <person name="Itagaki H."/>
            <person name="Hosoya T."/>
            <person name="Hosaka K."/>
        </authorList>
    </citation>
    <scope>NUCLEOTIDE SEQUENCE</scope>
    <source>
        <strain evidence="1">MO-923</strain>
    </source>
</reference>
<dbReference type="Proteomes" id="UP001050691">
    <property type="component" value="Unassembled WGS sequence"/>
</dbReference>
<dbReference type="EMBL" id="BPWL01000005">
    <property type="protein sequence ID" value="GJJ10605.1"/>
    <property type="molecule type" value="Genomic_DNA"/>
</dbReference>
<evidence type="ECO:0000313" key="2">
    <source>
        <dbReference type="Proteomes" id="UP001050691"/>
    </source>
</evidence>
<dbReference type="InterPro" id="IPR027417">
    <property type="entry name" value="P-loop_NTPase"/>
</dbReference>
<dbReference type="Gene3D" id="3.40.50.300">
    <property type="entry name" value="P-loop containing nucleotide triphosphate hydrolases"/>
    <property type="match status" value="1"/>
</dbReference>
<proteinExistence type="predicted"/>
<accession>A0AAV5A8I0</accession>
<gene>
    <name evidence="1" type="ORF">Clacol_004832</name>
</gene>
<organism evidence="1 2">
    <name type="scientific">Clathrus columnatus</name>
    <dbReference type="NCBI Taxonomy" id="1419009"/>
    <lineage>
        <taxon>Eukaryota</taxon>
        <taxon>Fungi</taxon>
        <taxon>Dikarya</taxon>
        <taxon>Basidiomycota</taxon>
        <taxon>Agaricomycotina</taxon>
        <taxon>Agaricomycetes</taxon>
        <taxon>Phallomycetidae</taxon>
        <taxon>Phallales</taxon>
        <taxon>Clathraceae</taxon>
        <taxon>Clathrus</taxon>
    </lineage>
</organism>
<dbReference type="AlphaFoldDB" id="A0AAV5A8I0"/>
<name>A0AAV5A8I0_9AGAM</name>
<keyword evidence="2" id="KW-1185">Reference proteome</keyword>
<sequence length="151" mass="17373">MTVFLVDSETQGGHRFAKKCDPEGIRAIGTLTKPDRIPEGEHSRWFKLIHNEISPLQHGLFCAKQLSTAELQKGYSPEKSRHICEKFFNKTVPWNTLDAVLRQERLGTKAVIAKPNEPLISVISERYIFLVLFRDLKANNSKRFMILYNNC</sequence>